<reference evidence="2" key="1">
    <citation type="journal article" date="2021" name="PeerJ">
        <title>Extensive microbial diversity within the chicken gut microbiome revealed by metagenomics and culture.</title>
        <authorList>
            <person name="Gilroy R."/>
            <person name="Ravi A."/>
            <person name="Getino M."/>
            <person name="Pursley I."/>
            <person name="Horton D.L."/>
            <person name="Alikhan N.F."/>
            <person name="Baker D."/>
            <person name="Gharbi K."/>
            <person name="Hall N."/>
            <person name="Watson M."/>
            <person name="Adriaenssens E.M."/>
            <person name="Foster-Nyarko E."/>
            <person name="Jarju S."/>
            <person name="Secka A."/>
            <person name="Antonio M."/>
            <person name="Oren A."/>
            <person name="Chaudhuri R.R."/>
            <person name="La Ragione R."/>
            <person name="Hildebrand F."/>
            <person name="Pallen M.J."/>
        </authorList>
    </citation>
    <scope>NUCLEOTIDE SEQUENCE</scope>
    <source>
        <strain evidence="2">ChiBcec8-14828</strain>
    </source>
</reference>
<dbReference type="Proteomes" id="UP000824209">
    <property type="component" value="Unassembled WGS sequence"/>
</dbReference>
<evidence type="ECO:0000313" key="3">
    <source>
        <dbReference type="Proteomes" id="UP000824209"/>
    </source>
</evidence>
<comment type="caution">
    <text evidence="2">The sequence shown here is derived from an EMBL/GenBank/DDBJ whole genome shotgun (WGS) entry which is preliminary data.</text>
</comment>
<dbReference type="InterPro" id="IPR019657">
    <property type="entry name" value="ComFB"/>
</dbReference>
<proteinExistence type="predicted"/>
<protein>
    <submittedName>
        <fullName evidence="2">Late competence development ComFB family protein</fullName>
    </submittedName>
</protein>
<sequence length="141" mass="15686">MAKTKKDLDKDMMFQKIMPVLADNPFSSVPSRDEPAAPSGELSALRSRLSQPSAAPEHPMPKNLMEFVVEAHIDEVIRKFNCCPCNRCRSDIAVLALNTLPPSYAFGTPEELEQQSTQIDVKIAYNALIKAVLQVRSHPNH</sequence>
<evidence type="ECO:0000313" key="2">
    <source>
        <dbReference type="EMBL" id="HJB38900.1"/>
    </source>
</evidence>
<name>A0A9D2S177_9FIRM</name>
<organism evidence="2 3">
    <name type="scientific">Candidatus Ruthenibacterium avium</name>
    <dbReference type="NCBI Taxonomy" id="2838751"/>
    <lineage>
        <taxon>Bacteria</taxon>
        <taxon>Bacillati</taxon>
        <taxon>Bacillota</taxon>
        <taxon>Clostridia</taxon>
        <taxon>Eubacteriales</taxon>
        <taxon>Oscillospiraceae</taxon>
        <taxon>Ruthenibacterium</taxon>
    </lineage>
</organism>
<feature type="region of interest" description="Disordered" evidence="1">
    <location>
        <begin position="23"/>
        <end position="61"/>
    </location>
</feature>
<dbReference type="AlphaFoldDB" id="A0A9D2S177"/>
<dbReference type="EMBL" id="DWYA01000008">
    <property type="protein sequence ID" value="HJB38900.1"/>
    <property type="molecule type" value="Genomic_DNA"/>
</dbReference>
<reference evidence="2" key="2">
    <citation type="submission" date="2021-04" db="EMBL/GenBank/DDBJ databases">
        <authorList>
            <person name="Gilroy R."/>
        </authorList>
    </citation>
    <scope>NUCLEOTIDE SEQUENCE</scope>
    <source>
        <strain evidence="2">ChiBcec8-14828</strain>
    </source>
</reference>
<accession>A0A9D2S177</accession>
<dbReference type="Pfam" id="PF10719">
    <property type="entry name" value="ComFB"/>
    <property type="match status" value="1"/>
</dbReference>
<gene>
    <name evidence="2" type="ORF">H9943_00715</name>
</gene>
<evidence type="ECO:0000256" key="1">
    <source>
        <dbReference type="SAM" id="MobiDB-lite"/>
    </source>
</evidence>